<protein>
    <submittedName>
        <fullName evidence="2">Thiamine biosynthesis protein ThiF</fullName>
    </submittedName>
</protein>
<accession>A0A5M8RJH9</accession>
<dbReference type="GO" id="GO:0008641">
    <property type="term" value="F:ubiquitin-like modifier activating enzyme activity"/>
    <property type="evidence" value="ECO:0007669"/>
    <property type="project" value="InterPro"/>
</dbReference>
<dbReference type="PROSITE" id="PS51257">
    <property type="entry name" value="PROKAR_LIPOPROTEIN"/>
    <property type="match status" value="1"/>
</dbReference>
<dbReference type="GO" id="GO:0004792">
    <property type="term" value="F:thiosulfate-cyanide sulfurtransferase activity"/>
    <property type="evidence" value="ECO:0007669"/>
    <property type="project" value="TreeGrafter"/>
</dbReference>
<name>A0A5M8RJH9_9BACI</name>
<comment type="caution">
    <text evidence="2">The sequence shown here is derived from an EMBL/GenBank/DDBJ whole genome shotgun (WGS) entry which is preliminary data.</text>
</comment>
<dbReference type="CDD" id="cd01483">
    <property type="entry name" value="E1_enzyme_family"/>
    <property type="match status" value="1"/>
</dbReference>
<dbReference type="RefSeq" id="WP_150150098.1">
    <property type="nucleotide sequence ID" value="NZ_QSND01000007.1"/>
</dbReference>
<organism evidence="2 3">
    <name type="scientific">Bacillus swezeyi</name>
    <dbReference type="NCBI Taxonomy" id="1925020"/>
    <lineage>
        <taxon>Bacteria</taxon>
        <taxon>Bacillati</taxon>
        <taxon>Bacillota</taxon>
        <taxon>Bacilli</taxon>
        <taxon>Bacillales</taxon>
        <taxon>Bacillaceae</taxon>
        <taxon>Bacillus</taxon>
    </lineage>
</organism>
<dbReference type="PANTHER" id="PTHR10953:SF102">
    <property type="entry name" value="ADENYLYLTRANSFERASE AND SULFURTRANSFERASE MOCS3"/>
    <property type="match status" value="1"/>
</dbReference>
<dbReference type="InterPro" id="IPR035985">
    <property type="entry name" value="Ubiquitin-activating_enz"/>
</dbReference>
<dbReference type="InterPro" id="IPR000594">
    <property type="entry name" value="ThiF_NAD_FAD-bd"/>
</dbReference>
<gene>
    <name evidence="2" type="ORF">DX927_23465</name>
</gene>
<dbReference type="GO" id="GO:0016779">
    <property type="term" value="F:nucleotidyltransferase activity"/>
    <property type="evidence" value="ECO:0007669"/>
    <property type="project" value="TreeGrafter"/>
</dbReference>
<evidence type="ECO:0000313" key="3">
    <source>
        <dbReference type="Proteomes" id="UP000324326"/>
    </source>
</evidence>
<dbReference type="PANTHER" id="PTHR10953">
    <property type="entry name" value="UBIQUITIN-ACTIVATING ENZYME E1"/>
    <property type="match status" value="1"/>
</dbReference>
<feature type="domain" description="THIF-type NAD/FAD binding fold" evidence="1">
    <location>
        <begin position="19"/>
        <end position="138"/>
    </location>
</feature>
<reference evidence="2 3" key="1">
    <citation type="submission" date="2018-08" db="EMBL/GenBank/DDBJ databases">
        <title>Bacillus phenotypic plasticity.</title>
        <authorList>
            <person name="Hurtado E."/>
        </authorList>
    </citation>
    <scope>NUCLEOTIDE SEQUENCE [LARGE SCALE GENOMIC DNA]</scope>
    <source>
        <strain evidence="2 3">427</strain>
    </source>
</reference>
<dbReference type="Pfam" id="PF00899">
    <property type="entry name" value="ThiF"/>
    <property type="match status" value="1"/>
</dbReference>
<dbReference type="Proteomes" id="UP000324326">
    <property type="component" value="Unassembled WGS sequence"/>
</dbReference>
<dbReference type="SUPFAM" id="SSF69572">
    <property type="entry name" value="Activating enzymes of the ubiquitin-like proteins"/>
    <property type="match status" value="1"/>
</dbReference>
<proteinExistence type="predicted"/>
<dbReference type="AlphaFoldDB" id="A0A5M8RJH9"/>
<dbReference type="EMBL" id="QSND01000007">
    <property type="protein sequence ID" value="KAA6447004.1"/>
    <property type="molecule type" value="Genomic_DNA"/>
</dbReference>
<dbReference type="GO" id="GO:0005737">
    <property type="term" value="C:cytoplasm"/>
    <property type="evidence" value="ECO:0007669"/>
    <property type="project" value="TreeGrafter"/>
</dbReference>
<dbReference type="Gene3D" id="3.40.50.720">
    <property type="entry name" value="NAD(P)-binding Rossmann-like Domain"/>
    <property type="match status" value="1"/>
</dbReference>
<evidence type="ECO:0000313" key="2">
    <source>
        <dbReference type="EMBL" id="KAA6447004.1"/>
    </source>
</evidence>
<sequence length="278" mass="31548">MTRQIIELTDRYRKSILPHIVIVGCGGTGGYVAQQVAQAVSIFQSYGRLILADYDTVEEKNLRNQLFIKKDIGKNKSEVLAERYRAAYQIQIGSYSESYVEDATSLQNIFFSDYMSNPKYGTYLPILISCVDNNFSRKVFHEYFQSQNNLLYIDVGNEAAIVPDDYMTRPFDQWTEEEKKTFKNSGYTGQLVAGLRLGGKTVQDPVAEVFPDILEDQDDIAPSRLSCSDLVVSHPQKLITNRYSAMCVSTVINEILDNSTLSIHKILFHAQRGFMKSE</sequence>
<dbReference type="InterPro" id="IPR045886">
    <property type="entry name" value="ThiF/MoeB/HesA"/>
</dbReference>
<evidence type="ECO:0000259" key="1">
    <source>
        <dbReference type="Pfam" id="PF00899"/>
    </source>
</evidence>